<organism evidence="1">
    <name type="scientific">Cladocopium goreaui</name>
    <dbReference type="NCBI Taxonomy" id="2562237"/>
    <lineage>
        <taxon>Eukaryota</taxon>
        <taxon>Sar</taxon>
        <taxon>Alveolata</taxon>
        <taxon>Dinophyceae</taxon>
        <taxon>Suessiales</taxon>
        <taxon>Symbiodiniaceae</taxon>
        <taxon>Cladocopium</taxon>
    </lineage>
</organism>
<reference evidence="2" key="2">
    <citation type="submission" date="2024-04" db="EMBL/GenBank/DDBJ databases">
        <authorList>
            <person name="Chen Y."/>
            <person name="Shah S."/>
            <person name="Dougan E. K."/>
            <person name="Thang M."/>
            <person name="Chan C."/>
        </authorList>
    </citation>
    <scope>NUCLEOTIDE SEQUENCE [LARGE SCALE GENOMIC DNA]</scope>
</reference>
<reference evidence="1" key="1">
    <citation type="submission" date="2022-10" db="EMBL/GenBank/DDBJ databases">
        <authorList>
            <person name="Chen Y."/>
            <person name="Dougan E. K."/>
            <person name="Chan C."/>
            <person name="Rhodes N."/>
            <person name="Thang M."/>
        </authorList>
    </citation>
    <scope>NUCLEOTIDE SEQUENCE</scope>
</reference>
<accession>A0A9P1CJ74</accession>
<name>A0A9P1CJ74_9DINO</name>
<protein>
    <submittedName>
        <fullName evidence="1">Uncharacterized protein</fullName>
    </submittedName>
</protein>
<evidence type="ECO:0000313" key="3">
    <source>
        <dbReference type="Proteomes" id="UP001152797"/>
    </source>
</evidence>
<comment type="caution">
    <text evidence="1">The sequence shown here is derived from an EMBL/GenBank/DDBJ whole genome shotgun (WGS) entry which is preliminary data.</text>
</comment>
<dbReference type="EMBL" id="CAMXCT010001715">
    <property type="protein sequence ID" value="CAI3992455.1"/>
    <property type="molecule type" value="Genomic_DNA"/>
</dbReference>
<keyword evidence="3" id="KW-1185">Reference proteome</keyword>
<dbReference type="EMBL" id="CAMXCT020001715">
    <property type="protein sequence ID" value="CAL1145830.1"/>
    <property type="molecule type" value="Genomic_DNA"/>
</dbReference>
<gene>
    <name evidence="1" type="ORF">C1SCF055_LOCUS19287</name>
</gene>
<evidence type="ECO:0000313" key="1">
    <source>
        <dbReference type="EMBL" id="CAI3992455.1"/>
    </source>
</evidence>
<dbReference type="AlphaFoldDB" id="A0A9P1CJ74"/>
<proteinExistence type="predicted"/>
<sequence length="142" mass="15754">MSKVSEGVKAKALRLIGCSPRFNHFPPFTSVQTGSEAAIFMFPDGALPASSAHGEALWTHVVDFRCRGAAALPLQDGPMDRWTSGDVFGAARTWRMFCDCLGHHQRDQHWSRGAGSPEFIRQHLQKGNETQQHFLWGGARCM</sequence>
<dbReference type="EMBL" id="CAMXCT030001715">
    <property type="protein sequence ID" value="CAL4779767.1"/>
    <property type="molecule type" value="Genomic_DNA"/>
</dbReference>
<dbReference type="Proteomes" id="UP001152797">
    <property type="component" value="Unassembled WGS sequence"/>
</dbReference>
<evidence type="ECO:0000313" key="2">
    <source>
        <dbReference type="EMBL" id="CAL1145830.1"/>
    </source>
</evidence>